<accession>A0A561BWM9</accession>
<dbReference type="InterPro" id="IPR048389">
    <property type="entry name" value="YciQ-like_C"/>
</dbReference>
<name>A0A561BWM9_9ACTN</name>
<keyword evidence="7" id="KW-1185">Reference proteome</keyword>
<evidence type="ECO:0000313" key="6">
    <source>
        <dbReference type="EMBL" id="TWD83152.1"/>
    </source>
</evidence>
<organism evidence="6 7">
    <name type="scientific">Kribbella amoyensis</name>
    <dbReference type="NCBI Taxonomy" id="996641"/>
    <lineage>
        <taxon>Bacteria</taxon>
        <taxon>Bacillati</taxon>
        <taxon>Actinomycetota</taxon>
        <taxon>Actinomycetes</taxon>
        <taxon>Propionibacteriales</taxon>
        <taxon>Kribbellaceae</taxon>
        <taxon>Kribbella</taxon>
    </lineage>
</organism>
<dbReference type="EMBL" id="VIVK01000001">
    <property type="protein sequence ID" value="TWD83152.1"/>
    <property type="molecule type" value="Genomic_DNA"/>
</dbReference>
<feature type="transmembrane region" description="Helical" evidence="2">
    <location>
        <begin position="457"/>
        <end position="477"/>
    </location>
</feature>
<keyword evidence="2" id="KW-0472">Membrane</keyword>
<keyword evidence="3" id="KW-0732">Signal</keyword>
<reference evidence="6 7" key="1">
    <citation type="submission" date="2019-06" db="EMBL/GenBank/DDBJ databases">
        <title>Sequencing the genomes of 1000 actinobacteria strains.</title>
        <authorList>
            <person name="Klenk H.-P."/>
        </authorList>
    </citation>
    <scope>NUCLEOTIDE SEQUENCE [LARGE SCALE GENOMIC DNA]</scope>
    <source>
        <strain evidence="6 7">DSM 24683</strain>
    </source>
</reference>
<feature type="region of interest" description="Disordered" evidence="1">
    <location>
        <begin position="593"/>
        <end position="612"/>
    </location>
</feature>
<sequence>MRCRLLWVFLALAATTLGLAAPAAAAKPPRPSGDQVDTFSVTYRVDSAGVLHVEEKIVYRFGTRSGRHGIVRDLLVREPFDDHQDQRYDVSDVRASSPSGADASVQLERLTLGGRRTEVQRVRIGSADRTVTGPTATYVISYQVRGALRHFDDRSELYWDATGRNWAGPLQTVDVTVDVPGGVTRVGCFAGVVTTESPCARAEVADGRGRYGHGVLPPGQQLTIVAAIRPGQVAHDVPLIEPAAEPPPLTSWALVRVLGSVLAVILALVAAVAAYFRWNRRGERPKPVTTPPPISVAEACLLVNSTLHPEATQATILELGLLGALRIEEEDAEDDDAPQTLVLVDSDLAKRPHHRALLKGLFPLLKPGSTVQLRRRFKENRRLLDAQKAMVTALREEVATKGWYHELPSARRKPPVLGRTLGRRLTRIAIAVPIIATVLGFAGAITETATQRPLDGVLIAAVVLVAGLAVYVLRRVVSRGRLTSRGRELAVEVRRFRAYLADVPADAVPEQQLIEFLPWAMTLDLGDRWEQMLAGGDPVRFWSTIGLFRVGKFRRTVAAFMAGTLVTGSGPGAAAYADDRANSYGGGGGTSSGFDSGAGAGGGGGGGGGSSW</sequence>
<feature type="domain" description="Predicted membrane protein YciQ-like C-terminal" evidence="5">
    <location>
        <begin position="292"/>
        <end position="531"/>
    </location>
</feature>
<dbReference type="Pfam" id="PF09972">
    <property type="entry name" value="DUF2207"/>
    <property type="match status" value="1"/>
</dbReference>
<feature type="signal peptide" evidence="3">
    <location>
        <begin position="1"/>
        <end position="20"/>
    </location>
</feature>
<evidence type="ECO:0000256" key="2">
    <source>
        <dbReference type="SAM" id="Phobius"/>
    </source>
</evidence>
<feature type="domain" description="DUF2207" evidence="4">
    <location>
        <begin position="36"/>
        <end position="227"/>
    </location>
</feature>
<keyword evidence="2" id="KW-1133">Transmembrane helix</keyword>
<dbReference type="OrthoDB" id="143710at2"/>
<proteinExistence type="predicted"/>
<feature type="chain" id="PRO_5038795694" evidence="3">
    <location>
        <begin position="21"/>
        <end position="612"/>
    </location>
</feature>
<comment type="caution">
    <text evidence="6">The sequence shown here is derived from an EMBL/GenBank/DDBJ whole genome shotgun (WGS) entry which is preliminary data.</text>
</comment>
<evidence type="ECO:0000259" key="4">
    <source>
        <dbReference type="Pfam" id="PF09972"/>
    </source>
</evidence>
<dbReference type="Proteomes" id="UP000318380">
    <property type="component" value="Unassembled WGS sequence"/>
</dbReference>
<protein>
    <submittedName>
        <fullName evidence="6">Putative membrane protein DUF2207</fullName>
    </submittedName>
</protein>
<evidence type="ECO:0000259" key="5">
    <source>
        <dbReference type="Pfam" id="PF20990"/>
    </source>
</evidence>
<dbReference type="InterPro" id="IPR018702">
    <property type="entry name" value="DUF2207"/>
</dbReference>
<keyword evidence="2" id="KW-0812">Transmembrane</keyword>
<evidence type="ECO:0000256" key="3">
    <source>
        <dbReference type="SAM" id="SignalP"/>
    </source>
</evidence>
<dbReference type="RefSeq" id="WP_145809275.1">
    <property type="nucleotide sequence ID" value="NZ_VIVK01000001.1"/>
</dbReference>
<dbReference type="AlphaFoldDB" id="A0A561BWM9"/>
<evidence type="ECO:0000313" key="7">
    <source>
        <dbReference type="Proteomes" id="UP000318380"/>
    </source>
</evidence>
<dbReference type="Pfam" id="PF20990">
    <property type="entry name" value="DUF2207_C"/>
    <property type="match status" value="1"/>
</dbReference>
<evidence type="ECO:0000256" key="1">
    <source>
        <dbReference type="SAM" id="MobiDB-lite"/>
    </source>
</evidence>
<feature type="transmembrane region" description="Helical" evidence="2">
    <location>
        <begin position="252"/>
        <end position="276"/>
    </location>
</feature>
<gene>
    <name evidence="6" type="ORF">FB561_4310</name>
</gene>
<feature type="transmembrane region" description="Helical" evidence="2">
    <location>
        <begin position="428"/>
        <end position="445"/>
    </location>
</feature>